<evidence type="ECO:0000256" key="1">
    <source>
        <dbReference type="SAM" id="SignalP"/>
    </source>
</evidence>
<dbReference type="OMA" id="PTEYAQK"/>
<name>A0A8J5Y3E6_DIALT</name>
<dbReference type="OrthoDB" id="191196at2759"/>
<evidence type="ECO:0000313" key="3">
    <source>
        <dbReference type="Proteomes" id="UP000751190"/>
    </source>
</evidence>
<dbReference type="AlphaFoldDB" id="A0A8J5Y3E6"/>
<dbReference type="GO" id="GO:0061927">
    <property type="term" value="C:TOC-TIC supercomplex I"/>
    <property type="evidence" value="ECO:0007669"/>
    <property type="project" value="TreeGrafter"/>
</dbReference>
<dbReference type="PANTHER" id="PTHR34935:SF3">
    <property type="entry name" value="PROTEIN TIC110, CHLOROPLASTIC"/>
    <property type="match status" value="1"/>
</dbReference>
<reference evidence="2" key="1">
    <citation type="submission" date="2021-05" db="EMBL/GenBank/DDBJ databases">
        <title>The genome of the haptophyte Pavlova lutheri (Diacronema luteri, Pavlovales) - a model for lipid biosynthesis in eukaryotic algae.</title>
        <authorList>
            <person name="Hulatt C.J."/>
            <person name="Posewitz M.C."/>
        </authorList>
    </citation>
    <scope>NUCLEOTIDE SEQUENCE</scope>
    <source>
        <strain evidence="2">NIVA-4/92</strain>
    </source>
</reference>
<proteinExistence type="predicted"/>
<evidence type="ECO:0000313" key="2">
    <source>
        <dbReference type="EMBL" id="KAG8470419.1"/>
    </source>
</evidence>
<dbReference type="GO" id="GO:0045037">
    <property type="term" value="P:protein import into chloroplast stroma"/>
    <property type="evidence" value="ECO:0007669"/>
    <property type="project" value="TreeGrafter"/>
</dbReference>
<dbReference type="Pfam" id="PF16940">
    <property type="entry name" value="Tic110"/>
    <property type="match status" value="2"/>
</dbReference>
<dbReference type="PANTHER" id="PTHR34935">
    <property type="entry name" value="PROTEIN TIC110, CHLOROPLASTIC"/>
    <property type="match status" value="1"/>
</dbReference>
<keyword evidence="1" id="KW-0732">Signal</keyword>
<organism evidence="2 3">
    <name type="scientific">Diacronema lutheri</name>
    <name type="common">Unicellular marine alga</name>
    <name type="synonym">Monochrysis lutheri</name>
    <dbReference type="NCBI Taxonomy" id="2081491"/>
    <lineage>
        <taxon>Eukaryota</taxon>
        <taxon>Haptista</taxon>
        <taxon>Haptophyta</taxon>
        <taxon>Pavlovophyceae</taxon>
        <taxon>Pavlovales</taxon>
        <taxon>Pavlovaceae</taxon>
        <taxon>Diacronema</taxon>
    </lineage>
</organism>
<gene>
    <name evidence="2" type="ORF">KFE25_008840</name>
</gene>
<accession>A0A8J5Y3E6</accession>
<keyword evidence="3" id="KW-1185">Reference proteome</keyword>
<comment type="caution">
    <text evidence="2">The sequence shown here is derived from an EMBL/GenBank/DDBJ whole genome shotgun (WGS) entry which is preliminary data.</text>
</comment>
<sequence length="1085" mass="115882">MPRATSAVLLLLAAGATSALRAPSAHARPLARSALARAPPGIARLARSKRVAVAAFGGGDDKFFEASLSADSFGAKLGTPLGKVALQGVVAIAAVAGWGIAPSVRPVVKGIFAAAGAAGGFAARRKLVAMRREAASGVLAKLLSQKGVSNVGRAEAWELAQAYGVSEEDFSAQLGSLLGTYLEACIRYPQPKTAELSDLLSLRRTFQLGFDVTGDAVFDVASRFYSEARAYFQAEEEHEAKLKLDKLVFLADRLLSEDPSEEGFRYERLRICKKFGLDDKDWTRRVERIAAPFFRDLLGTVAKDPAAVNERDLAAVGKQLGLADATAGTMKVEELRRVVGAAIDASGGKFTGSQLEKIKAMVKSLGLSEQQYREVVEAAVSPAFSAALADAMLELESGADDSPARLIGKLAVRQQELDMSTETASTLELAAARQRAGKLVQGALMHLRAQNTQSTYEQLQKLVRFGKRLAQMAKASGKADVDVPDGEVMATILEPDKVRGCSEAEASQLFRVFALECLQGARLADEDSERLADLRAVLGVSEAESRRAFEQSATPLYMAKLNDGTAAPLTTFAPGLAAELAELATRLGLSADAAKLARVSAYRARLVEKAGGGKIPNEEDDELLAQLRSALQLSGDDVEATHIKECAQSYRVSVQELIASSSTGVILDEYWAGLEKLQARLRLPDEVAEEIYLAEARGALRTCATKAFTAMAQATQKEKEAGREGGDQAKLNAQTRAILVAEASNILEFTKGARLVVDVPNVGPITKVNLKGQIDSRALYEFYKAFLAECFRGEGEQSDALFAQAPLLAQVLGLSAGEVESAQLGLGTTLYKNAIISALKEGGTLSDDDRAFLLTIQQSLKMDAALCESLLVEMKVLRVRTLVDRMFDSSNISAQNTAAIRENCEALGLELGSKQVGLQQPTLLRMLRCEMEAVIEKGEAPADDTSRLGELQESYGLAQSAVTAELESLIAKRCGGHLLQAASALRRNEPDEVLPELEQLIHFNALNPFAVPSQSVGRDERSELLMRYQSSCLTKGPLDDNDRTRIDALRTALGLSDAQLAAGAATPLTRPAAAPTGSPTSPNVL</sequence>
<dbReference type="Proteomes" id="UP000751190">
    <property type="component" value="Unassembled WGS sequence"/>
</dbReference>
<protein>
    <submittedName>
        <fullName evidence="2">Uncharacterized protein</fullName>
    </submittedName>
</protein>
<feature type="signal peptide" evidence="1">
    <location>
        <begin position="1"/>
        <end position="19"/>
    </location>
</feature>
<dbReference type="InterPro" id="IPR031610">
    <property type="entry name" value="TIC110"/>
</dbReference>
<feature type="chain" id="PRO_5035180386" evidence="1">
    <location>
        <begin position="20"/>
        <end position="1085"/>
    </location>
</feature>
<dbReference type="EMBL" id="JAGTXO010000001">
    <property type="protein sequence ID" value="KAG8470419.1"/>
    <property type="molecule type" value="Genomic_DNA"/>
</dbReference>